<protein>
    <submittedName>
        <fullName evidence="2">Uncharacterized protein</fullName>
    </submittedName>
</protein>
<dbReference type="AlphaFoldDB" id="A0AAD6CGX1"/>
<evidence type="ECO:0000313" key="2">
    <source>
        <dbReference type="EMBL" id="KAJ5465260.1"/>
    </source>
</evidence>
<dbReference type="Proteomes" id="UP001213681">
    <property type="component" value="Unassembled WGS sequence"/>
</dbReference>
<feature type="region of interest" description="Disordered" evidence="1">
    <location>
        <begin position="1"/>
        <end position="134"/>
    </location>
</feature>
<feature type="compositionally biased region" description="Basic residues" evidence="1">
    <location>
        <begin position="124"/>
        <end position="134"/>
    </location>
</feature>
<dbReference type="GeneID" id="81594583"/>
<accession>A0AAD6CGX1</accession>
<reference evidence="2" key="1">
    <citation type="submission" date="2022-12" db="EMBL/GenBank/DDBJ databases">
        <authorList>
            <person name="Petersen C."/>
        </authorList>
    </citation>
    <scope>NUCLEOTIDE SEQUENCE</scope>
    <source>
        <strain evidence="2">IBT 16125</strain>
    </source>
</reference>
<evidence type="ECO:0000313" key="3">
    <source>
        <dbReference type="Proteomes" id="UP001213681"/>
    </source>
</evidence>
<reference evidence="2" key="2">
    <citation type="journal article" date="2023" name="IMA Fungus">
        <title>Comparative genomic study of the Penicillium genus elucidates a diverse pangenome and 15 lateral gene transfer events.</title>
        <authorList>
            <person name="Petersen C."/>
            <person name="Sorensen T."/>
            <person name="Nielsen M.R."/>
            <person name="Sondergaard T.E."/>
            <person name="Sorensen J.L."/>
            <person name="Fitzpatrick D.A."/>
            <person name="Frisvad J.C."/>
            <person name="Nielsen K.L."/>
        </authorList>
    </citation>
    <scope>NUCLEOTIDE SEQUENCE</scope>
    <source>
        <strain evidence="2">IBT 16125</strain>
    </source>
</reference>
<keyword evidence="3" id="KW-1185">Reference proteome</keyword>
<proteinExistence type="predicted"/>
<comment type="caution">
    <text evidence="2">The sequence shown here is derived from an EMBL/GenBank/DDBJ whole genome shotgun (WGS) entry which is preliminary data.</text>
</comment>
<sequence length="134" mass="14863">MLPPESDMEIERTHSDGSGVEEALEPPVETEFGSSGSDSIMGENEQSLPDMEPSVADELEHLEPIREEPSFSANEESEGHAELGFEDEQPRRGSEESIAGRESLEDANMEEHASEQDDGSASRQRLRMARTRFL</sequence>
<dbReference type="RefSeq" id="XP_056772107.1">
    <property type="nucleotide sequence ID" value="XM_056904340.1"/>
</dbReference>
<feature type="compositionally biased region" description="Basic and acidic residues" evidence="1">
    <location>
        <begin position="58"/>
        <end position="69"/>
    </location>
</feature>
<dbReference type="EMBL" id="JAPVEA010000001">
    <property type="protein sequence ID" value="KAJ5465260.1"/>
    <property type="molecule type" value="Genomic_DNA"/>
</dbReference>
<gene>
    <name evidence="2" type="ORF">N7458_000946</name>
</gene>
<organism evidence="2 3">
    <name type="scientific">Penicillium daleae</name>
    <dbReference type="NCBI Taxonomy" id="63821"/>
    <lineage>
        <taxon>Eukaryota</taxon>
        <taxon>Fungi</taxon>
        <taxon>Dikarya</taxon>
        <taxon>Ascomycota</taxon>
        <taxon>Pezizomycotina</taxon>
        <taxon>Eurotiomycetes</taxon>
        <taxon>Eurotiomycetidae</taxon>
        <taxon>Eurotiales</taxon>
        <taxon>Aspergillaceae</taxon>
        <taxon>Penicillium</taxon>
    </lineage>
</organism>
<name>A0AAD6CGX1_9EURO</name>
<feature type="compositionally biased region" description="Basic and acidic residues" evidence="1">
    <location>
        <begin position="77"/>
        <end position="115"/>
    </location>
</feature>
<evidence type="ECO:0000256" key="1">
    <source>
        <dbReference type="SAM" id="MobiDB-lite"/>
    </source>
</evidence>